<gene>
    <name evidence="2" type="ORF">FNV43_RR19358</name>
</gene>
<organism evidence="2 3">
    <name type="scientific">Rhamnella rubrinervis</name>
    <dbReference type="NCBI Taxonomy" id="2594499"/>
    <lineage>
        <taxon>Eukaryota</taxon>
        <taxon>Viridiplantae</taxon>
        <taxon>Streptophyta</taxon>
        <taxon>Embryophyta</taxon>
        <taxon>Tracheophyta</taxon>
        <taxon>Spermatophyta</taxon>
        <taxon>Magnoliopsida</taxon>
        <taxon>eudicotyledons</taxon>
        <taxon>Gunneridae</taxon>
        <taxon>Pentapetalae</taxon>
        <taxon>rosids</taxon>
        <taxon>fabids</taxon>
        <taxon>Rosales</taxon>
        <taxon>Rhamnaceae</taxon>
        <taxon>rhamnoid group</taxon>
        <taxon>Rhamneae</taxon>
        <taxon>Rhamnella</taxon>
    </lineage>
</organism>
<evidence type="ECO:0000313" key="3">
    <source>
        <dbReference type="Proteomes" id="UP000796880"/>
    </source>
</evidence>
<dbReference type="AlphaFoldDB" id="A0A8K0GTT0"/>
<accession>A0A8K0GTT0</accession>
<evidence type="ECO:0000256" key="1">
    <source>
        <dbReference type="SAM" id="SignalP"/>
    </source>
</evidence>
<proteinExistence type="predicted"/>
<keyword evidence="3" id="KW-1185">Reference proteome</keyword>
<comment type="caution">
    <text evidence="2">The sequence shown here is derived from an EMBL/GenBank/DDBJ whole genome shotgun (WGS) entry which is preliminary data.</text>
</comment>
<feature type="signal peptide" evidence="1">
    <location>
        <begin position="1"/>
        <end position="21"/>
    </location>
</feature>
<name>A0A8K0GTT0_9ROSA</name>
<reference evidence="2" key="1">
    <citation type="submission" date="2020-03" db="EMBL/GenBank/DDBJ databases">
        <title>A high-quality chromosome-level genome assembly of a woody plant with both climbing and erect habits, Rhamnella rubrinervis.</title>
        <authorList>
            <person name="Lu Z."/>
            <person name="Yang Y."/>
            <person name="Zhu X."/>
            <person name="Sun Y."/>
        </authorList>
    </citation>
    <scope>NUCLEOTIDE SEQUENCE</scope>
    <source>
        <strain evidence="2">BYM</strain>
        <tissue evidence="2">Leaf</tissue>
    </source>
</reference>
<dbReference type="EMBL" id="VOIH02000008">
    <property type="protein sequence ID" value="KAF3441072.1"/>
    <property type="molecule type" value="Genomic_DNA"/>
</dbReference>
<protein>
    <recommendedName>
        <fullName evidence="4">Secreted protein</fullName>
    </recommendedName>
</protein>
<dbReference type="Proteomes" id="UP000796880">
    <property type="component" value="Unassembled WGS sequence"/>
</dbReference>
<evidence type="ECO:0008006" key="4">
    <source>
        <dbReference type="Google" id="ProtNLM"/>
    </source>
</evidence>
<keyword evidence="1" id="KW-0732">Signal</keyword>
<evidence type="ECO:0000313" key="2">
    <source>
        <dbReference type="EMBL" id="KAF3441072.1"/>
    </source>
</evidence>
<feature type="chain" id="PRO_5035419365" description="Secreted protein" evidence="1">
    <location>
        <begin position="22"/>
        <end position="89"/>
    </location>
</feature>
<sequence>MGRNCKKVACLLFAPTSYLWSAPIAMFNVLVADEPRPRPEERDCHQCRPSKIGLALDEVGHVLDGFHFGAIAGESRGKRKETRRRGKFG</sequence>